<sequence length="435" mass="47040">MEKVSGLSHLFLTVFLYCFSNFMVVPAITDVTMSALCPGKDKCSFAIYLTGAQQAIVGLGSLVVMPLVGNLSDTYGRKIMLTLPMILSIFPLVILAYSRTRYYFYAYYVLKTLIAMATEGSVQFLALAYVADNVPETKRASVFGIISGFASSSFVFGNLCARFLSTSATFQVAAAMSVIALVYMRVFLPESDVNNSLCSNSTETDCLLEKAPSNSNKWKLFKTLPSVDETICLLRTSPTFSKAAMVAFFVNVGDVGLYASLMYYLKAQFHFNKDQFADLMIIVGIAGSISQLVLMPVLTPLMGEEKMLSLGLFFSCAHMVLYSVAWAPWVPYAAAMISVVATFALPCLRSIASKQTGPNEQGKVQGCITGICSFANIVSPLAFSPLTALFLSDSAPFHFPGFSIMCSAFAAMLGFVQSITIQPPSPAKTCSSTLV</sequence>
<dbReference type="InterPro" id="IPR036259">
    <property type="entry name" value="MFS_trans_sf"/>
</dbReference>
<evidence type="ECO:0000256" key="4">
    <source>
        <dbReference type="ARBA" id="ARBA00022989"/>
    </source>
</evidence>
<dbReference type="EMBL" id="JBJXBP010000003">
    <property type="protein sequence ID" value="KAL3840171.1"/>
    <property type="molecule type" value="Genomic_DNA"/>
</dbReference>
<evidence type="ECO:0000256" key="2">
    <source>
        <dbReference type="ARBA" id="ARBA00022448"/>
    </source>
</evidence>
<dbReference type="PROSITE" id="PS50850">
    <property type="entry name" value="MFS"/>
    <property type="match status" value="1"/>
</dbReference>
<feature type="domain" description="Major facilitator superfamily (MFS) profile" evidence="8">
    <location>
        <begin position="1"/>
        <end position="192"/>
    </location>
</feature>
<evidence type="ECO:0000256" key="3">
    <source>
        <dbReference type="ARBA" id="ARBA00022692"/>
    </source>
</evidence>
<feature type="transmembrane region" description="Helical" evidence="7">
    <location>
        <begin position="79"/>
        <end position="98"/>
    </location>
</feature>
<feature type="transmembrane region" description="Helical" evidence="7">
    <location>
        <begin position="397"/>
        <end position="416"/>
    </location>
</feature>
<feature type="transmembrane region" description="Helical" evidence="7">
    <location>
        <begin position="142"/>
        <end position="164"/>
    </location>
</feature>
<evidence type="ECO:0000313" key="9">
    <source>
        <dbReference type="EMBL" id="KAL3840171.1"/>
    </source>
</evidence>
<feature type="transmembrane region" description="Helical" evidence="7">
    <location>
        <begin position="7"/>
        <end position="25"/>
    </location>
</feature>
<evidence type="ECO:0000256" key="6">
    <source>
        <dbReference type="ARBA" id="ARBA00044504"/>
    </source>
</evidence>
<keyword evidence="5 7" id="KW-0472">Membrane</keyword>
<evidence type="ECO:0000256" key="7">
    <source>
        <dbReference type="SAM" id="Phobius"/>
    </source>
</evidence>
<feature type="transmembrane region" description="Helical" evidence="7">
    <location>
        <begin position="104"/>
        <end position="130"/>
    </location>
</feature>
<dbReference type="InterPro" id="IPR020846">
    <property type="entry name" value="MFS_dom"/>
</dbReference>
<feature type="transmembrane region" description="Helical" evidence="7">
    <location>
        <begin position="364"/>
        <end position="391"/>
    </location>
</feature>
<dbReference type="PANTHER" id="PTHR23504:SF1">
    <property type="entry name" value="GH21943P-RELATED"/>
    <property type="match status" value="1"/>
</dbReference>
<evidence type="ECO:0000256" key="1">
    <source>
        <dbReference type="ARBA" id="ARBA00004141"/>
    </source>
</evidence>
<feature type="transmembrane region" description="Helical" evidence="7">
    <location>
        <begin position="332"/>
        <end position="352"/>
    </location>
</feature>
<comment type="subcellular location">
    <subcellularLocation>
        <location evidence="1">Membrane</location>
        <topology evidence="1">Multi-pass membrane protein</topology>
    </subcellularLocation>
</comment>
<dbReference type="Gene3D" id="1.20.1250.20">
    <property type="entry name" value="MFS general substrate transporter like domains"/>
    <property type="match status" value="1"/>
</dbReference>
<reference evidence="9 10" key="1">
    <citation type="submission" date="2024-12" db="EMBL/GenBank/DDBJ databases">
        <title>The unique morphological basis and parallel evolutionary history of personate flowers in Penstemon.</title>
        <authorList>
            <person name="Depatie T.H."/>
            <person name="Wessinger C.A."/>
        </authorList>
    </citation>
    <scope>NUCLEOTIDE SEQUENCE [LARGE SCALE GENOMIC DNA]</scope>
    <source>
        <strain evidence="9">WTNN_2</strain>
        <tissue evidence="9">Leaf</tissue>
    </source>
</reference>
<keyword evidence="3 7" id="KW-0812">Transmembrane</keyword>
<dbReference type="Proteomes" id="UP001634393">
    <property type="component" value="Unassembled WGS sequence"/>
</dbReference>
<evidence type="ECO:0000256" key="5">
    <source>
        <dbReference type="ARBA" id="ARBA00023136"/>
    </source>
</evidence>
<keyword evidence="2" id="KW-0813">Transport</keyword>
<comment type="similarity">
    <text evidence="6">Belongs to the major facilitator superfamily. Phosphate:H(+) symporter (TC 2.A.1.9) family.</text>
</comment>
<name>A0ABD3TSW3_9LAMI</name>
<feature type="transmembrane region" description="Helical" evidence="7">
    <location>
        <begin position="45"/>
        <end position="67"/>
    </location>
</feature>
<dbReference type="CDD" id="cd17330">
    <property type="entry name" value="MFS_SLC46_TetA_like"/>
    <property type="match status" value="1"/>
</dbReference>
<dbReference type="SUPFAM" id="SSF103473">
    <property type="entry name" value="MFS general substrate transporter"/>
    <property type="match status" value="1"/>
</dbReference>
<keyword evidence="10" id="KW-1185">Reference proteome</keyword>
<accession>A0ABD3TSW3</accession>
<comment type="caution">
    <text evidence="9">The sequence shown here is derived from an EMBL/GenBank/DDBJ whole genome shotgun (WGS) entry which is preliminary data.</text>
</comment>
<proteinExistence type="inferred from homology"/>
<feature type="transmembrane region" description="Helical" evidence="7">
    <location>
        <begin position="243"/>
        <end position="264"/>
    </location>
</feature>
<feature type="transmembrane region" description="Helical" evidence="7">
    <location>
        <begin position="276"/>
        <end position="295"/>
    </location>
</feature>
<feature type="transmembrane region" description="Helical" evidence="7">
    <location>
        <begin position="170"/>
        <end position="188"/>
    </location>
</feature>
<dbReference type="GO" id="GO:0016020">
    <property type="term" value="C:membrane"/>
    <property type="evidence" value="ECO:0007669"/>
    <property type="project" value="UniProtKB-SubCell"/>
</dbReference>
<dbReference type="PRINTS" id="PR01035">
    <property type="entry name" value="TCRTETA"/>
</dbReference>
<dbReference type="Pfam" id="PF07690">
    <property type="entry name" value="MFS_1"/>
    <property type="match status" value="1"/>
</dbReference>
<keyword evidence="4 7" id="KW-1133">Transmembrane helix</keyword>
<gene>
    <name evidence="9" type="ORF">ACJIZ3_024762</name>
</gene>
<dbReference type="AlphaFoldDB" id="A0ABD3TSW3"/>
<dbReference type="PANTHER" id="PTHR23504">
    <property type="entry name" value="MAJOR FACILITATOR SUPERFAMILY DOMAIN-CONTAINING PROTEIN 10"/>
    <property type="match status" value="1"/>
</dbReference>
<protein>
    <recommendedName>
        <fullName evidence="8">Major facilitator superfamily (MFS) profile domain-containing protein</fullName>
    </recommendedName>
</protein>
<evidence type="ECO:0000313" key="10">
    <source>
        <dbReference type="Proteomes" id="UP001634393"/>
    </source>
</evidence>
<organism evidence="9 10">
    <name type="scientific">Penstemon smallii</name>
    <dbReference type="NCBI Taxonomy" id="265156"/>
    <lineage>
        <taxon>Eukaryota</taxon>
        <taxon>Viridiplantae</taxon>
        <taxon>Streptophyta</taxon>
        <taxon>Embryophyta</taxon>
        <taxon>Tracheophyta</taxon>
        <taxon>Spermatophyta</taxon>
        <taxon>Magnoliopsida</taxon>
        <taxon>eudicotyledons</taxon>
        <taxon>Gunneridae</taxon>
        <taxon>Pentapetalae</taxon>
        <taxon>asterids</taxon>
        <taxon>lamiids</taxon>
        <taxon>Lamiales</taxon>
        <taxon>Plantaginaceae</taxon>
        <taxon>Cheloneae</taxon>
        <taxon>Penstemon</taxon>
    </lineage>
</organism>
<dbReference type="InterPro" id="IPR001958">
    <property type="entry name" value="Tet-R_TetA/multi-R_MdtG-like"/>
</dbReference>
<evidence type="ECO:0000259" key="8">
    <source>
        <dbReference type="PROSITE" id="PS50850"/>
    </source>
</evidence>
<dbReference type="InterPro" id="IPR011701">
    <property type="entry name" value="MFS"/>
</dbReference>